<dbReference type="AlphaFoldDB" id="A0A382WJA4"/>
<feature type="non-terminal residue" evidence="1">
    <location>
        <position position="277"/>
    </location>
</feature>
<reference evidence="1" key="1">
    <citation type="submission" date="2018-05" db="EMBL/GenBank/DDBJ databases">
        <authorList>
            <person name="Lanie J.A."/>
            <person name="Ng W.-L."/>
            <person name="Kazmierczak K.M."/>
            <person name="Andrzejewski T.M."/>
            <person name="Davidsen T.M."/>
            <person name="Wayne K.J."/>
            <person name="Tettelin H."/>
            <person name="Glass J.I."/>
            <person name="Rusch D."/>
            <person name="Podicherti R."/>
            <person name="Tsui H.-C.T."/>
            <person name="Winkler M.E."/>
        </authorList>
    </citation>
    <scope>NUCLEOTIDE SEQUENCE</scope>
</reference>
<organism evidence="1">
    <name type="scientific">marine metagenome</name>
    <dbReference type="NCBI Taxonomy" id="408172"/>
    <lineage>
        <taxon>unclassified sequences</taxon>
        <taxon>metagenomes</taxon>
        <taxon>ecological metagenomes</taxon>
    </lineage>
</organism>
<evidence type="ECO:0000313" key="1">
    <source>
        <dbReference type="EMBL" id="SVD59026.1"/>
    </source>
</evidence>
<name>A0A382WJA4_9ZZZZ</name>
<sequence>KLFRLTDSSTDSVASTESVAEKIFRVQGLLESRTGKISSTRPMESKRENVKEKAVTQDTINRVTTSTNWVNPLTQSFLVDQNENPNGVFASSIDVFFSAIDDTLPVTLALRPIVNGFPSSSQILPFSEITLNAADATANSTAPSVATSTTYTRFTFESPVYLYPDEYAVVLTSPSTSYAVHVANLGETVKNTTNTKVSQQPFVASFYQPQNSSVWQANAEKQMMFRVNRCEFDTGTHATYFATEANPLSGNTSGPAYDVFKLSTSDLTFSNTALTFA</sequence>
<gene>
    <name evidence="1" type="ORF">METZ01_LOCUS411880</name>
</gene>
<accession>A0A382WJA4</accession>
<proteinExistence type="predicted"/>
<feature type="non-terminal residue" evidence="1">
    <location>
        <position position="1"/>
    </location>
</feature>
<dbReference type="EMBL" id="UINC01160403">
    <property type="protein sequence ID" value="SVD59026.1"/>
    <property type="molecule type" value="Genomic_DNA"/>
</dbReference>
<protein>
    <submittedName>
        <fullName evidence="1">Uncharacterized protein</fullName>
    </submittedName>
</protein>